<organism evidence="2">
    <name type="scientific">Siphoviridae sp. ctvBz3</name>
    <dbReference type="NCBI Taxonomy" id="2825720"/>
    <lineage>
        <taxon>Viruses</taxon>
        <taxon>Duplodnaviria</taxon>
        <taxon>Heunggongvirae</taxon>
        <taxon>Uroviricota</taxon>
        <taxon>Caudoviricetes</taxon>
    </lineage>
</organism>
<accession>A0A8S5TXK8</accession>
<proteinExistence type="predicted"/>
<name>A0A8S5TXK8_9CAUD</name>
<feature type="domain" description="DUF7666" evidence="1">
    <location>
        <begin position="131"/>
        <end position="226"/>
    </location>
</feature>
<evidence type="ECO:0000259" key="1">
    <source>
        <dbReference type="Pfam" id="PF24703"/>
    </source>
</evidence>
<evidence type="ECO:0000313" key="2">
    <source>
        <dbReference type="EMBL" id="DAF86938.1"/>
    </source>
</evidence>
<dbReference type="EMBL" id="BK015955">
    <property type="protein sequence ID" value="DAF86938.1"/>
    <property type="molecule type" value="Genomic_DNA"/>
</dbReference>
<dbReference type="InterPro" id="IPR056083">
    <property type="entry name" value="DUF7666"/>
</dbReference>
<sequence>MKRELTPENIQELKENQIFVFGSNMNGNHAGGAARLAVEKFGAIMGKAKGIQGQSYAIPTLDKDMQKVTEEELLVFLENFGNYANEHPEKEFLLTAIGTGIAGFDASYMAYMVLRANLPDNVTLPKEFVKIKGYKGFNPDMTCRDFQYEEGKDYEETGDIMACDNGFHFCLHPLDVFGYYPPAEVGMNKFHEVEGTGDMDVDTDDTKIACSKIHIGAELSIKSIVDAAVKFTFEKCKWKNGKTATGNYSAASATGDRGAASATGFQGAASATGFQGAASATGFQGAASATGNYSAASATGDRGAASATGNYSAASATGKDSIALAAGYGCKAKGAIGCWIVLAERGEWDGDTYPIKEVKAFEVDGEKVKADTWYMLVNGELKEV</sequence>
<reference evidence="2" key="1">
    <citation type="journal article" date="2021" name="Proc. Natl. Acad. Sci. U.S.A.">
        <title>A Catalog of Tens of Thousands of Viruses from Human Metagenomes Reveals Hidden Associations with Chronic Diseases.</title>
        <authorList>
            <person name="Tisza M.J."/>
            <person name="Buck C.B."/>
        </authorList>
    </citation>
    <scope>NUCLEOTIDE SEQUENCE</scope>
    <source>
        <strain evidence="2">CtvBz3</strain>
    </source>
</reference>
<dbReference type="Pfam" id="PF24703">
    <property type="entry name" value="DUF7666"/>
    <property type="match status" value="1"/>
</dbReference>
<protein>
    <submittedName>
        <fullName evidence="2">NON-STRUCTURAL PROTEIN 3 PROTEIN, STRUCTURAL GENOMICS, MARSEILLES</fullName>
    </submittedName>
</protein>